<dbReference type="Gene3D" id="1.50.10.10">
    <property type="match status" value="1"/>
</dbReference>
<organism evidence="3 4">
    <name type="scientific">Fusarium zealandicum</name>
    <dbReference type="NCBI Taxonomy" id="1053134"/>
    <lineage>
        <taxon>Eukaryota</taxon>
        <taxon>Fungi</taxon>
        <taxon>Dikarya</taxon>
        <taxon>Ascomycota</taxon>
        <taxon>Pezizomycotina</taxon>
        <taxon>Sordariomycetes</taxon>
        <taxon>Hypocreomycetidae</taxon>
        <taxon>Hypocreales</taxon>
        <taxon>Nectriaceae</taxon>
        <taxon>Fusarium</taxon>
        <taxon>Fusarium staphyleae species complex</taxon>
    </lineage>
</organism>
<dbReference type="GO" id="GO:0016787">
    <property type="term" value="F:hydrolase activity"/>
    <property type="evidence" value="ECO:0007669"/>
    <property type="project" value="UniProtKB-KW"/>
</dbReference>
<accession>A0A8H4XKT1</accession>
<dbReference type="PANTHER" id="PTHR33886">
    <property type="entry name" value="UNSATURATED RHAMNOGALACTURONAN HYDROLASE (EUROFUNG)"/>
    <property type="match status" value="1"/>
</dbReference>
<feature type="signal peptide" evidence="2">
    <location>
        <begin position="1"/>
        <end position="16"/>
    </location>
</feature>
<evidence type="ECO:0000313" key="4">
    <source>
        <dbReference type="Proteomes" id="UP000635477"/>
    </source>
</evidence>
<comment type="caution">
    <text evidence="3">The sequence shown here is derived from an EMBL/GenBank/DDBJ whole genome shotgun (WGS) entry which is preliminary data.</text>
</comment>
<dbReference type="InterPro" id="IPR052043">
    <property type="entry name" value="PolySaccharide_Degr_Enz"/>
</dbReference>
<dbReference type="AlphaFoldDB" id="A0A8H4XKT1"/>
<keyword evidence="4" id="KW-1185">Reference proteome</keyword>
<name>A0A8H4XKT1_9HYPO</name>
<dbReference type="OrthoDB" id="540611at2759"/>
<dbReference type="Proteomes" id="UP000635477">
    <property type="component" value="Unassembled WGS sequence"/>
</dbReference>
<dbReference type="InterPro" id="IPR008928">
    <property type="entry name" value="6-hairpin_glycosidase_sf"/>
</dbReference>
<evidence type="ECO:0000313" key="3">
    <source>
        <dbReference type="EMBL" id="KAF4978066.1"/>
    </source>
</evidence>
<dbReference type="Pfam" id="PF07470">
    <property type="entry name" value="Glyco_hydro_88"/>
    <property type="match status" value="1"/>
</dbReference>
<reference evidence="3" key="1">
    <citation type="journal article" date="2020" name="BMC Genomics">
        <title>Correction to: Identification and distribution of gene clusters required for synthesis of sphingolipid metabolism inhibitors in diverse species of the filamentous fungus Fusarium.</title>
        <authorList>
            <person name="Kim H.S."/>
            <person name="Lohmar J.M."/>
            <person name="Busman M."/>
            <person name="Brown D.W."/>
            <person name="Naumann T.A."/>
            <person name="Divon H.H."/>
            <person name="Lysoe E."/>
            <person name="Uhlig S."/>
            <person name="Proctor R.H."/>
        </authorList>
    </citation>
    <scope>NUCLEOTIDE SEQUENCE</scope>
    <source>
        <strain evidence="3">NRRL 22465</strain>
    </source>
</reference>
<keyword evidence="2" id="KW-0732">Signal</keyword>
<feature type="chain" id="PRO_5034061039" evidence="2">
    <location>
        <begin position="17"/>
        <end position="381"/>
    </location>
</feature>
<dbReference type="EMBL" id="JABEYC010000397">
    <property type="protein sequence ID" value="KAF4978066.1"/>
    <property type="molecule type" value="Genomic_DNA"/>
</dbReference>
<dbReference type="InterPro" id="IPR010905">
    <property type="entry name" value="Glyco_hydro_88"/>
</dbReference>
<proteinExistence type="predicted"/>
<evidence type="ECO:0000256" key="2">
    <source>
        <dbReference type="SAM" id="SignalP"/>
    </source>
</evidence>
<sequence>MHVFLPWLAASAAVAAVAPSSKTSYAKWMTDSMVRLDLEPDTGYDEATLYTSYESFIDVTKNKTLKKYYRSQIDAVVSKDGEIDGFNHSHFSLDNYRIGNNILYWYEETGQKKYKIAADSIKAMIDKHPRTPTGGLWHRHVVYPNQMWLDGIYMADSFYAKWVSLFQPNNKTAWDDIALQFDKIDSVTRKDNNLLLHGFDESKVAVWADPVTGAAPLVWARAIGWYFMSLLEVIPLFPDDHPGKARLINYFVDLADGLKGAQDEKGAWWNIMDKQYEDVKGNYLESSASAMFTYGWLKGLNTGLLKKSEYGSVAKKAYKGLIKLFVTENDDGTINWEDTVEVGSLGSNATFQYYSSIGLRQNDLRGAGSFIIAALEYEKRS</sequence>
<protein>
    <submittedName>
        <fullName evidence="3">Uncharacterized protein</fullName>
    </submittedName>
</protein>
<gene>
    <name evidence="3" type="ORF">FZEAL_5492</name>
</gene>
<evidence type="ECO:0000256" key="1">
    <source>
        <dbReference type="ARBA" id="ARBA00022801"/>
    </source>
</evidence>
<dbReference type="PANTHER" id="PTHR33886:SF9">
    <property type="entry name" value="UNSATURATED RHAMNOGALACTURONAN HYDROLASE (EUROFUNG)"/>
    <property type="match status" value="1"/>
</dbReference>
<reference evidence="3" key="2">
    <citation type="submission" date="2020-05" db="EMBL/GenBank/DDBJ databases">
        <authorList>
            <person name="Kim H.-S."/>
            <person name="Proctor R.H."/>
            <person name="Brown D.W."/>
        </authorList>
    </citation>
    <scope>NUCLEOTIDE SEQUENCE</scope>
    <source>
        <strain evidence="3">NRRL 22465</strain>
    </source>
</reference>
<dbReference type="SUPFAM" id="SSF48208">
    <property type="entry name" value="Six-hairpin glycosidases"/>
    <property type="match status" value="1"/>
</dbReference>
<keyword evidence="1" id="KW-0378">Hydrolase</keyword>
<dbReference type="InterPro" id="IPR012341">
    <property type="entry name" value="6hp_glycosidase-like_sf"/>
</dbReference>
<dbReference type="GO" id="GO:0005975">
    <property type="term" value="P:carbohydrate metabolic process"/>
    <property type="evidence" value="ECO:0007669"/>
    <property type="project" value="InterPro"/>
</dbReference>